<dbReference type="AlphaFoldDB" id="A0A9X2WXY9"/>
<dbReference type="InterPro" id="IPR051553">
    <property type="entry name" value="Ran_GTPase-activating"/>
</dbReference>
<evidence type="ECO:0008006" key="3">
    <source>
        <dbReference type="Google" id="ProtNLM"/>
    </source>
</evidence>
<accession>A0A9X2WXY9</accession>
<dbReference type="PANTHER" id="PTHR45982:SF1">
    <property type="entry name" value="REGULATOR OF CHROMOSOME CONDENSATION"/>
    <property type="match status" value="1"/>
</dbReference>
<dbReference type="PANTHER" id="PTHR45982">
    <property type="entry name" value="REGULATOR OF CHROMOSOME CONDENSATION"/>
    <property type="match status" value="1"/>
</dbReference>
<dbReference type="RefSeq" id="WP_261273476.1">
    <property type="nucleotide sequence ID" value="NZ_JAMTCC010000034.1"/>
</dbReference>
<dbReference type="InterPro" id="IPR009091">
    <property type="entry name" value="RCC1/BLIP-II"/>
</dbReference>
<dbReference type="EMBL" id="JAMTCC010000034">
    <property type="protein sequence ID" value="MCT7947142.1"/>
    <property type="molecule type" value="Genomic_DNA"/>
</dbReference>
<sequence length="480" mass="52857">MLTHRITWPKALLAGMVAIQISGCSDPQPMAVVESNNESLLQFDNGKLIQFKEKPSPQYRHIPCDLPAVNTVVTNDMAVAAITPNGDVVTWGNSFSGGDSREVTAELKQVKQVVPVKEGFAALREDGTVVYWGRAGKLSLDKVLQSRMTNITKLYANREAVAALDASGKVHTWGYGPEGGNSQHVQDKLFDVVDIFAEGRSFTALKKDGSTVIWGQVERSTNMKKLLPQLMDVVSVEYTQGTYAALKKDGSVVTWGQSSDIYPIRSALLDVASITSNSCAFAILSPTGEAHFWGNETNCGIDWLKQTDIKGVNSIVSVGTGFLLLRDNAVPQILVDDSDYAYLYGFHYAQDILNRYWQEGSKITPGSASFVFTRPDGKVVPVGYRANLDNVEKLIARIPRLTWLARAGEGYVGISEQGEWVSWSMNNEMFAKSPLPPADSLVIKPLDFTPVAQCETPEQRQVILSQERPKPEVKMWLFSE</sequence>
<evidence type="ECO:0000313" key="2">
    <source>
        <dbReference type="Proteomes" id="UP001155604"/>
    </source>
</evidence>
<gene>
    <name evidence="1" type="ORF">NE536_17425</name>
</gene>
<name>A0A9X2WXY9_9GAMM</name>
<evidence type="ECO:0000313" key="1">
    <source>
        <dbReference type="EMBL" id="MCT7947142.1"/>
    </source>
</evidence>
<dbReference type="Proteomes" id="UP001155604">
    <property type="component" value="Unassembled WGS sequence"/>
</dbReference>
<dbReference type="Gene3D" id="2.130.10.30">
    <property type="entry name" value="Regulator of chromosome condensation 1/beta-lactamase-inhibitor protein II"/>
    <property type="match status" value="2"/>
</dbReference>
<keyword evidence="2" id="KW-1185">Reference proteome</keyword>
<proteinExistence type="predicted"/>
<protein>
    <recommendedName>
        <fullName evidence="3">Chromosome condensation regulator RCC1</fullName>
    </recommendedName>
</protein>
<dbReference type="SUPFAM" id="SSF50985">
    <property type="entry name" value="RCC1/BLIP-II"/>
    <property type="match status" value="1"/>
</dbReference>
<comment type="caution">
    <text evidence="1">The sequence shown here is derived from an EMBL/GenBank/DDBJ whole genome shotgun (WGS) entry which is preliminary data.</text>
</comment>
<reference evidence="1" key="1">
    <citation type="journal article" date="2023" name="Int. J. Syst. Evol. Microbiol.">
        <title>&lt;i&gt;Shewanella septentrionalis&lt;/i&gt; sp. nov. and &lt;i&gt;Shewanella holmiensis&lt;/i&gt; sp. nov., isolated from Baltic Sea water and sediments.</title>
        <authorList>
            <person name="Martin-Rodriguez A.J."/>
            <person name="Thorell K."/>
            <person name="Joffre E."/>
            <person name="Jensie-Markopoulos S."/>
            <person name="Moore E.R.B."/>
            <person name="Sjoling A."/>
        </authorList>
    </citation>
    <scope>NUCLEOTIDE SEQUENCE</scope>
    <source>
        <strain evidence="1">SP1W3</strain>
    </source>
</reference>
<organism evidence="1 2">
    <name type="scientific">Shewanella septentrionalis</name>
    <dbReference type="NCBI Taxonomy" id="2952223"/>
    <lineage>
        <taxon>Bacteria</taxon>
        <taxon>Pseudomonadati</taxon>
        <taxon>Pseudomonadota</taxon>
        <taxon>Gammaproteobacteria</taxon>
        <taxon>Alteromonadales</taxon>
        <taxon>Shewanellaceae</taxon>
        <taxon>Shewanella</taxon>
    </lineage>
</organism>